<organism evidence="8 9">
    <name type="scientific">Roseicyclus persicicus</name>
    <dbReference type="NCBI Taxonomy" id="2650661"/>
    <lineage>
        <taxon>Bacteria</taxon>
        <taxon>Pseudomonadati</taxon>
        <taxon>Pseudomonadota</taxon>
        <taxon>Alphaproteobacteria</taxon>
        <taxon>Rhodobacterales</taxon>
        <taxon>Roseobacteraceae</taxon>
        <taxon>Roseicyclus</taxon>
    </lineage>
</organism>
<evidence type="ECO:0000256" key="3">
    <source>
        <dbReference type="ARBA" id="ARBA00022525"/>
    </source>
</evidence>
<gene>
    <name evidence="8" type="ORF">HCU73_03140</name>
</gene>
<dbReference type="SUPFAM" id="SSF51120">
    <property type="entry name" value="beta-Roll"/>
    <property type="match status" value="3"/>
</dbReference>
<dbReference type="GO" id="GO:0016020">
    <property type="term" value="C:membrane"/>
    <property type="evidence" value="ECO:0007669"/>
    <property type="project" value="UniProtKB-SubCell"/>
</dbReference>
<reference evidence="8 9" key="1">
    <citation type="submission" date="2020-04" db="EMBL/GenBank/DDBJ databases">
        <authorList>
            <person name="Yoon J."/>
        </authorList>
    </citation>
    <scope>NUCLEOTIDE SEQUENCE [LARGE SCALE GENOMIC DNA]</scope>
    <source>
        <strain evidence="8 9">KMU-115</strain>
    </source>
</reference>
<dbReference type="InterPro" id="IPR001343">
    <property type="entry name" value="Hemolysn_Ca-bd"/>
</dbReference>
<evidence type="ECO:0000256" key="5">
    <source>
        <dbReference type="ARBA" id="ARBA00022737"/>
    </source>
</evidence>
<dbReference type="Gene3D" id="2.150.10.10">
    <property type="entry name" value="Serralysin-like metalloprotease, C-terminal"/>
    <property type="match status" value="3"/>
</dbReference>
<comment type="caution">
    <text evidence="8">The sequence shown here is derived from an EMBL/GenBank/DDBJ whole genome shotgun (WGS) entry which is preliminary data.</text>
</comment>
<dbReference type="InterPro" id="IPR049804">
    <property type="entry name" value="Choice_anch_L"/>
</dbReference>
<evidence type="ECO:0000313" key="9">
    <source>
        <dbReference type="Proteomes" id="UP000526408"/>
    </source>
</evidence>
<sequence length="633" mass="64283">MSTQTLTFDTTATAMQMAETMFGAGVEVVSASYTGDARSSAIYQNGAAAGDVVPADSGVILSTGLATNFAGPNDSGSTGTNTAGVNGDKILNAVAGVPTYDAAILECSFIPTGDTLTMQLTFGSEEYLEWVNAGFNDAVAITVNGQPATLTIGDGEISIDNINTTSNANLFRDNADGSFSTEMDGITVILTVKAPVIPGQVNTLRIAIADAGDSIYDSNLLIVADSIQTALIANDDIVSVSALGTTTVNLLANDTVTGLDGVEITRINDIPVQVGDTITLVTGETIRLLDGGRIEITGGTAEALNTLSYTIASDDGTTDTGFVTIGTSPVDGTAGHDKIFVGFTDAQGNIVDGADGLSDVIHGYGGNDNIRAGDGDDILHGGDGNDMLDGGAGADMMYGGTGNDVYFIDDLGDVVSEAGGNGHDIVKSDHSHALGQGFEELWLNEVATALEAIGNAADNKLVGNGFDNRIEGGDGRDQLYGGGGDDILDGGAGNDRIDGEAGADLLLGGLGDDKMDGGTGDDRLEGGAGRDVLIGGAGQDILVGGTGNDVLYGNGDGDTFVFALGDGQDVVKGFDFATDRLVLSGVDAGDISVRAWGAGMLIEYGDAGDRIVLSQTDFATFDMGAIVFDTLIL</sequence>
<dbReference type="InterPro" id="IPR011049">
    <property type="entry name" value="Serralysin-like_metalloprot_C"/>
</dbReference>
<keyword evidence="6" id="KW-0843">Virulence</keyword>
<accession>A0A7X6JXN2</accession>
<evidence type="ECO:0000256" key="2">
    <source>
        <dbReference type="ARBA" id="ARBA00004613"/>
    </source>
</evidence>
<dbReference type="Proteomes" id="UP000526408">
    <property type="component" value="Unassembled WGS sequence"/>
</dbReference>
<keyword evidence="5" id="KW-0677">Repeat</keyword>
<dbReference type="NCBIfam" id="NF038133">
    <property type="entry name" value="choice_anch_L"/>
    <property type="match status" value="1"/>
</dbReference>
<proteinExistence type="predicted"/>
<name>A0A7X6JXN2_9RHOB</name>
<dbReference type="RefSeq" id="WP_168621933.1">
    <property type="nucleotide sequence ID" value="NZ_JAAZQQ010000001.1"/>
</dbReference>
<dbReference type="PANTHER" id="PTHR38340">
    <property type="entry name" value="S-LAYER PROTEIN"/>
    <property type="match status" value="1"/>
</dbReference>
<dbReference type="InterPro" id="IPR050557">
    <property type="entry name" value="RTX_toxin/Mannuronan_C5-epim"/>
</dbReference>
<keyword evidence="7" id="KW-0472">Membrane</keyword>
<dbReference type="InterPro" id="IPR003995">
    <property type="entry name" value="RTX_toxin_determinant-A"/>
</dbReference>
<dbReference type="AlphaFoldDB" id="A0A7X6JXN2"/>
<evidence type="ECO:0000256" key="7">
    <source>
        <dbReference type="ARBA" id="ARBA00023136"/>
    </source>
</evidence>
<dbReference type="PANTHER" id="PTHR38340:SF1">
    <property type="entry name" value="S-LAYER PROTEIN"/>
    <property type="match status" value="1"/>
</dbReference>
<dbReference type="PRINTS" id="PR00313">
    <property type="entry name" value="CABNDNGRPT"/>
</dbReference>
<keyword evidence="9" id="KW-1185">Reference proteome</keyword>
<keyword evidence="3" id="KW-0964">Secreted</keyword>
<dbReference type="PROSITE" id="PS00330">
    <property type="entry name" value="HEMOLYSIN_CALCIUM"/>
    <property type="match status" value="4"/>
</dbReference>
<dbReference type="EMBL" id="JAAZQQ010000001">
    <property type="protein sequence ID" value="NKX43574.1"/>
    <property type="molecule type" value="Genomic_DNA"/>
</dbReference>
<dbReference type="InterPro" id="IPR018511">
    <property type="entry name" value="Hemolysin-typ_Ca-bd_CS"/>
</dbReference>
<protein>
    <submittedName>
        <fullName evidence="8">Calcium-binding protein</fullName>
    </submittedName>
</protein>
<evidence type="ECO:0000256" key="1">
    <source>
        <dbReference type="ARBA" id="ARBA00004370"/>
    </source>
</evidence>
<keyword evidence="4" id="KW-0800">Toxin</keyword>
<dbReference type="GO" id="GO:0090729">
    <property type="term" value="F:toxin activity"/>
    <property type="evidence" value="ECO:0007669"/>
    <property type="project" value="UniProtKB-KW"/>
</dbReference>
<dbReference type="GO" id="GO:0005576">
    <property type="term" value="C:extracellular region"/>
    <property type="evidence" value="ECO:0007669"/>
    <property type="project" value="UniProtKB-SubCell"/>
</dbReference>
<comment type="subcellular location">
    <subcellularLocation>
        <location evidence="1">Membrane</location>
    </subcellularLocation>
    <subcellularLocation>
        <location evidence="2">Secreted</location>
    </subcellularLocation>
</comment>
<dbReference type="Pfam" id="PF00353">
    <property type="entry name" value="HemolysinCabind"/>
    <property type="match status" value="3"/>
</dbReference>
<evidence type="ECO:0000256" key="6">
    <source>
        <dbReference type="ARBA" id="ARBA00023026"/>
    </source>
</evidence>
<dbReference type="GO" id="GO:0005509">
    <property type="term" value="F:calcium ion binding"/>
    <property type="evidence" value="ECO:0007669"/>
    <property type="project" value="InterPro"/>
</dbReference>
<dbReference type="PRINTS" id="PR01488">
    <property type="entry name" value="RTXTOXINA"/>
</dbReference>
<evidence type="ECO:0000313" key="8">
    <source>
        <dbReference type="EMBL" id="NKX43574.1"/>
    </source>
</evidence>
<evidence type="ECO:0000256" key="4">
    <source>
        <dbReference type="ARBA" id="ARBA00022656"/>
    </source>
</evidence>